<accession>A0ABZ2YIW8</accession>
<organism evidence="3 4">
    <name type="scientific">Chitinophaga pollutisoli</name>
    <dbReference type="NCBI Taxonomy" id="3133966"/>
    <lineage>
        <taxon>Bacteria</taxon>
        <taxon>Pseudomonadati</taxon>
        <taxon>Bacteroidota</taxon>
        <taxon>Chitinophagia</taxon>
        <taxon>Chitinophagales</taxon>
        <taxon>Chitinophagaceae</taxon>
        <taxon>Chitinophaga</taxon>
    </lineage>
</organism>
<dbReference type="RefSeq" id="WP_341834633.1">
    <property type="nucleotide sequence ID" value="NZ_CP149822.1"/>
</dbReference>
<dbReference type="CDD" id="cd02440">
    <property type="entry name" value="AdoMet_MTases"/>
    <property type="match status" value="1"/>
</dbReference>
<feature type="domain" description="Methyltransferase type 11" evidence="2">
    <location>
        <begin position="83"/>
        <end position="138"/>
    </location>
</feature>
<sequence>MRYIWYFCYLAWYWGIEMAWFVIRREIAGERKYGIRTIGTHYLGDAISTDAKAMATQYEPVNYYSAEWLMDHVTEAEKQTAFLDVGSGKGRMLAIAEAYGFREIVGVELSPELCASVKPGKYEVLCADARKMSIPDQTGVIFLFNPFNEPAMQDFVERVKESRARRPRSIKVLYANPQHKDVWLKAGWKETDSFEKLRYLRGSVLEN</sequence>
<dbReference type="GO" id="GO:0008168">
    <property type="term" value="F:methyltransferase activity"/>
    <property type="evidence" value="ECO:0007669"/>
    <property type="project" value="UniProtKB-KW"/>
</dbReference>
<evidence type="ECO:0000256" key="1">
    <source>
        <dbReference type="SAM" id="Phobius"/>
    </source>
</evidence>
<dbReference type="InterPro" id="IPR029063">
    <property type="entry name" value="SAM-dependent_MTases_sf"/>
</dbReference>
<keyword evidence="3" id="KW-0808">Transferase</keyword>
<feature type="transmembrane region" description="Helical" evidence="1">
    <location>
        <begin position="6"/>
        <end position="23"/>
    </location>
</feature>
<dbReference type="Proteomes" id="UP001485459">
    <property type="component" value="Chromosome"/>
</dbReference>
<keyword evidence="3" id="KW-0489">Methyltransferase</keyword>
<protein>
    <submittedName>
        <fullName evidence="3">Class I SAM-dependent methyltransferase</fullName>
        <ecNumber evidence="3">2.1.-.-</ecNumber>
    </submittedName>
</protein>
<dbReference type="Pfam" id="PF08241">
    <property type="entry name" value="Methyltransf_11"/>
    <property type="match status" value="1"/>
</dbReference>
<reference evidence="4" key="1">
    <citation type="submission" date="2024-03" db="EMBL/GenBank/DDBJ databases">
        <title>Chitinophaga horti sp. nov., isolated from garden soil.</title>
        <authorList>
            <person name="Lee D.S."/>
            <person name="Han D.M."/>
            <person name="Baek J.H."/>
            <person name="Choi D.G."/>
            <person name="Jeon J.H."/>
            <person name="Jeon C.O."/>
        </authorList>
    </citation>
    <scope>NUCLEOTIDE SEQUENCE [LARGE SCALE GENOMIC DNA]</scope>
    <source>
        <strain evidence="4">GPA1</strain>
    </source>
</reference>
<evidence type="ECO:0000313" key="3">
    <source>
        <dbReference type="EMBL" id="WZN39655.1"/>
    </source>
</evidence>
<dbReference type="Gene3D" id="3.40.50.150">
    <property type="entry name" value="Vaccinia Virus protein VP39"/>
    <property type="match status" value="1"/>
</dbReference>
<evidence type="ECO:0000313" key="4">
    <source>
        <dbReference type="Proteomes" id="UP001485459"/>
    </source>
</evidence>
<proteinExistence type="predicted"/>
<dbReference type="EMBL" id="CP149822">
    <property type="protein sequence ID" value="WZN39655.1"/>
    <property type="molecule type" value="Genomic_DNA"/>
</dbReference>
<keyword evidence="4" id="KW-1185">Reference proteome</keyword>
<evidence type="ECO:0000259" key="2">
    <source>
        <dbReference type="Pfam" id="PF08241"/>
    </source>
</evidence>
<keyword evidence="1" id="KW-0812">Transmembrane</keyword>
<keyword evidence="1" id="KW-1133">Transmembrane helix</keyword>
<gene>
    <name evidence="3" type="ORF">WJU16_16770</name>
</gene>
<dbReference type="EC" id="2.1.-.-" evidence="3"/>
<dbReference type="InterPro" id="IPR013216">
    <property type="entry name" value="Methyltransf_11"/>
</dbReference>
<keyword evidence="1" id="KW-0472">Membrane</keyword>
<dbReference type="SUPFAM" id="SSF53335">
    <property type="entry name" value="S-adenosyl-L-methionine-dependent methyltransferases"/>
    <property type="match status" value="1"/>
</dbReference>
<name>A0ABZ2YIW8_9BACT</name>
<dbReference type="GO" id="GO:0032259">
    <property type="term" value="P:methylation"/>
    <property type="evidence" value="ECO:0007669"/>
    <property type="project" value="UniProtKB-KW"/>
</dbReference>